<keyword evidence="6 14" id="KW-0418">Kinase</keyword>
<evidence type="ECO:0000256" key="2">
    <source>
        <dbReference type="ARBA" id="ARBA00004141"/>
    </source>
</evidence>
<reference evidence="15" key="1">
    <citation type="submission" date="2018-04" db="EMBL/GenBank/DDBJ databases">
        <authorList>
            <person name="Cornet L."/>
        </authorList>
    </citation>
    <scope>NUCLEOTIDE SEQUENCE [LARGE SCALE GENOMIC DNA]</scope>
</reference>
<comment type="subcellular location">
    <subcellularLocation>
        <location evidence="2">Membrane</location>
        <topology evidence="2">Multi-pass membrane protein</topology>
    </subcellularLocation>
</comment>
<keyword evidence="8" id="KW-0902">Two-component regulatory system</keyword>
<dbReference type="InterPro" id="IPR003661">
    <property type="entry name" value="HisK_dim/P_dom"/>
</dbReference>
<dbReference type="InterPro" id="IPR005467">
    <property type="entry name" value="His_kinase_dom"/>
</dbReference>
<evidence type="ECO:0000256" key="5">
    <source>
        <dbReference type="ARBA" id="ARBA00022692"/>
    </source>
</evidence>
<dbReference type="SMART" id="SM00387">
    <property type="entry name" value="HATPase_c"/>
    <property type="match status" value="1"/>
</dbReference>
<dbReference type="SUPFAM" id="SSF55874">
    <property type="entry name" value="ATPase domain of HSP90 chaperone/DNA topoisomerase II/histidine kinase"/>
    <property type="match status" value="1"/>
</dbReference>
<evidence type="ECO:0000256" key="6">
    <source>
        <dbReference type="ARBA" id="ARBA00022777"/>
    </source>
</evidence>
<feature type="transmembrane region" description="Helical" evidence="12">
    <location>
        <begin position="425"/>
        <end position="443"/>
    </location>
</feature>
<keyword evidence="9 12" id="KW-0472">Membrane</keyword>
<evidence type="ECO:0000256" key="3">
    <source>
        <dbReference type="ARBA" id="ARBA00012438"/>
    </source>
</evidence>
<feature type="transmembrane region" description="Helical" evidence="12">
    <location>
        <begin position="166"/>
        <end position="189"/>
    </location>
</feature>
<dbReference type="Gene3D" id="3.30.565.10">
    <property type="entry name" value="Histidine kinase-like ATPase, C-terminal domain"/>
    <property type="match status" value="1"/>
</dbReference>
<keyword evidence="5 12" id="KW-0812">Transmembrane</keyword>
<keyword evidence="4" id="KW-0597">Phosphoprotein</keyword>
<dbReference type="EMBL" id="QBMP01000098">
    <property type="protein sequence ID" value="PZO55362.1"/>
    <property type="molecule type" value="Genomic_DNA"/>
</dbReference>
<feature type="transmembrane region" description="Helical" evidence="12">
    <location>
        <begin position="21"/>
        <end position="41"/>
    </location>
</feature>
<feature type="compositionally biased region" description="Polar residues" evidence="11">
    <location>
        <begin position="831"/>
        <end position="848"/>
    </location>
</feature>
<dbReference type="EC" id="2.7.13.3" evidence="3"/>
<feature type="domain" description="Histidine kinase" evidence="13">
    <location>
        <begin position="575"/>
        <end position="833"/>
    </location>
</feature>
<feature type="transmembrane region" description="Helical" evidence="12">
    <location>
        <begin position="344"/>
        <end position="362"/>
    </location>
</feature>
<feature type="transmembrane region" description="Helical" evidence="12">
    <location>
        <begin position="53"/>
        <end position="71"/>
    </location>
</feature>
<feature type="transmembrane region" description="Helical" evidence="12">
    <location>
        <begin position="133"/>
        <end position="154"/>
    </location>
</feature>
<evidence type="ECO:0000259" key="13">
    <source>
        <dbReference type="PROSITE" id="PS50109"/>
    </source>
</evidence>
<name>A0A2W4XGS6_9CYAN</name>
<evidence type="ECO:0000256" key="9">
    <source>
        <dbReference type="ARBA" id="ARBA00023136"/>
    </source>
</evidence>
<accession>A0A2W4XGS6</accession>
<sequence>MTAAISQTTAVDTSPSALPRTLTLIETLGFGLTGLLLWISVAPGAHAELGIQAMWVWIPGALLGVIVNFQVRQLGQRFPDVAGGTPNYLTHLLPDLPWLTRYAALGYFLSWVAVLPVNAIILTELIQTNLRPLGITLPAMGLKVGFVLLAFVVAFSGSRALSTLHLVFLVPAVGLLLLFCLQGSAWLFAANYSHNWPHDWTAVASTNVDFSLQSWAKWYLNGTYAFYACETASAFVADSKQPQKTLQSLLVVAGLIPVVYVVGSWLLLHLPNNAVDPQNTFLTLLVAARPYWGSATPLLVTFLIVSSCLLSFATAVSLAPRVLYQLAKDQQLTPLFASVSEEGVFASGLGLTLLLSLGGLAWGDLHQIVMVTGVGWLIAFIVLHGGLWYQRGQIGGFMPWLALLMAALEVFVLGLGGWAWRIQNLAIGLLLPLVVILGDRLFYRCSALILPWLNRPKRAYRQTTFETLIVAQVALLIGFTILVSTISWRVSAAIANTKVVPPVDFLVVLILVMSFLGVAIACWTVFPQIAAINNARQTAEALSEELNSALSQVQQTQLQMVQQEKLSSIGQLVAGIAHEINNPVNFIHGNLTYTQTYVKDLLGLVQLYQSSYPRPTDKITTEIEAIDLAFLSEDLPKMLNSMTLGTERIRGIVLSLRNFSRKDEAACKSVDIHEGLESTMLILQHRLKAVTERPAVEILRDYGELPLVECYPSQLNQVFMNILANALDAMEETNVGRSYEEIETRPNQITLRTRLVSEQWIEIAIADNGSGIPEAIRSRIFDPFFTTKPAGKGTGLGMSISYQIITQHHQGKLSCACLPNQGTEFTIQIPRKQQATKPTHSSTHSSGEASVRHSVEP</sequence>
<dbReference type="PROSITE" id="PS50109">
    <property type="entry name" value="HIS_KIN"/>
    <property type="match status" value="1"/>
</dbReference>
<evidence type="ECO:0000256" key="1">
    <source>
        <dbReference type="ARBA" id="ARBA00000085"/>
    </source>
</evidence>
<dbReference type="InterPro" id="IPR036890">
    <property type="entry name" value="HATPase_C_sf"/>
</dbReference>
<dbReference type="PANTHER" id="PTHR43065">
    <property type="entry name" value="SENSOR HISTIDINE KINASE"/>
    <property type="match status" value="1"/>
</dbReference>
<dbReference type="InterPro" id="IPR004841">
    <property type="entry name" value="AA-permease/SLC12A_dom"/>
</dbReference>
<feature type="transmembrane region" description="Helical" evidence="12">
    <location>
        <begin position="368"/>
        <end position="388"/>
    </location>
</feature>
<keyword evidence="7 12" id="KW-1133">Transmembrane helix</keyword>
<dbReference type="SUPFAM" id="SSF47384">
    <property type="entry name" value="Homodimeric domain of signal transducing histidine kinase"/>
    <property type="match status" value="1"/>
</dbReference>
<comment type="caution">
    <text evidence="14">The sequence shown here is derived from an EMBL/GenBank/DDBJ whole genome shotgun (WGS) entry which is preliminary data.</text>
</comment>
<organism evidence="14 15">
    <name type="scientific">Phormidesmis priestleyi</name>
    <dbReference type="NCBI Taxonomy" id="268141"/>
    <lineage>
        <taxon>Bacteria</taxon>
        <taxon>Bacillati</taxon>
        <taxon>Cyanobacteriota</taxon>
        <taxon>Cyanophyceae</taxon>
        <taxon>Leptolyngbyales</taxon>
        <taxon>Leptolyngbyaceae</taxon>
        <taxon>Phormidesmis</taxon>
    </lineage>
</organism>
<dbReference type="PRINTS" id="PR00344">
    <property type="entry name" value="BCTRLSENSOR"/>
</dbReference>
<dbReference type="Proteomes" id="UP000249794">
    <property type="component" value="Unassembled WGS sequence"/>
</dbReference>
<feature type="transmembrane region" description="Helical" evidence="12">
    <location>
        <begin position="298"/>
        <end position="323"/>
    </location>
</feature>
<dbReference type="InterPro" id="IPR004358">
    <property type="entry name" value="Sig_transdc_His_kin-like_C"/>
</dbReference>
<feature type="coiled-coil region" evidence="10">
    <location>
        <begin position="532"/>
        <end position="559"/>
    </location>
</feature>
<comment type="catalytic activity">
    <reaction evidence="1">
        <text>ATP + protein L-histidine = ADP + protein N-phospho-L-histidine.</text>
        <dbReference type="EC" id="2.7.13.3"/>
    </reaction>
</comment>
<keyword evidence="6 14" id="KW-0808">Transferase</keyword>
<dbReference type="Gene3D" id="1.20.1740.10">
    <property type="entry name" value="Amino acid/polyamine transporter I"/>
    <property type="match status" value="1"/>
</dbReference>
<evidence type="ECO:0000256" key="7">
    <source>
        <dbReference type="ARBA" id="ARBA00022989"/>
    </source>
</evidence>
<evidence type="ECO:0000313" key="14">
    <source>
        <dbReference type="EMBL" id="PZO55362.1"/>
    </source>
</evidence>
<dbReference type="InterPro" id="IPR003594">
    <property type="entry name" value="HATPase_dom"/>
</dbReference>
<dbReference type="GO" id="GO:0016020">
    <property type="term" value="C:membrane"/>
    <property type="evidence" value="ECO:0007669"/>
    <property type="project" value="UniProtKB-SubCell"/>
</dbReference>
<feature type="region of interest" description="Disordered" evidence="11">
    <location>
        <begin position="831"/>
        <end position="857"/>
    </location>
</feature>
<feature type="transmembrane region" description="Helical" evidence="12">
    <location>
        <begin position="400"/>
        <end position="419"/>
    </location>
</feature>
<evidence type="ECO:0000256" key="4">
    <source>
        <dbReference type="ARBA" id="ARBA00022553"/>
    </source>
</evidence>
<dbReference type="PANTHER" id="PTHR43065:SF50">
    <property type="entry name" value="HISTIDINE KINASE"/>
    <property type="match status" value="1"/>
</dbReference>
<dbReference type="GO" id="GO:0000155">
    <property type="term" value="F:phosphorelay sensor kinase activity"/>
    <property type="evidence" value="ECO:0007669"/>
    <property type="project" value="InterPro"/>
</dbReference>
<evidence type="ECO:0000256" key="12">
    <source>
        <dbReference type="SAM" id="Phobius"/>
    </source>
</evidence>
<feature type="transmembrane region" description="Helical" evidence="12">
    <location>
        <begin position="464"/>
        <end position="486"/>
    </location>
</feature>
<dbReference type="SMART" id="SM00388">
    <property type="entry name" value="HisKA"/>
    <property type="match status" value="1"/>
</dbReference>
<gene>
    <name evidence="14" type="ORF">DCF15_10730</name>
</gene>
<dbReference type="Pfam" id="PF02518">
    <property type="entry name" value="HATPase_c"/>
    <property type="match status" value="1"/>
</dbReference>
<dbReference type="Gene3D" id="1.10.287.130">
    <property type="match status" value="1"/>
</dbReference>
<reference evidence="14 15" key="2">
    <citation type="submission" date="2018-06" db="EMBL/GenBank/DDBJ databases">
        <title>Metagenomic assembly of (sub)arctic Cyanobacteria and their associated microbiome from non-axenic cultures.</title>
        <authorList>
            <person name="Baurain D."/>
        </authorList>
    </citation>
    <scope>NUCLEOTIDE SEQUENCE [LARGE SCALE GENOMIC DNA]</scope>
    <source>
        <strain evidence="14">ULC027bin1</strain>
    </source>
</reference>
<feature type="transmembrane region" description="Helical" evidence="12">
    <location>
        <begin position="102"/>
        <end position="121"/>
    </location>
</feature>
<dbReference type="Pfam" id="PF00324">
    <property type="entry name" value="AA_permease"/>
    <property type="match status" value="1"/>
</dbReference>
<dbReference type="AlphaFoldDB" id="A0A2W4XGS6"/>
<evidence type="ECO:0000313" key="15">
    <source>
        <dbReference type="Proteomes" id="UP000249794"/>
    </source>
</evidence>
<evidence type="ECO:0000256" key="11">
    <source>
        <dbReference type="SAM" id="MobiDB-lite"/>
    </source>
</evidence>
<dbReference type="InterPro" id="IPR036097">
    <property type="entry name" value="HisK_dim/P_sf"/>
</dbReference>
<feature type="transmembrane region" description="Helical" evidence="12">
    <location>
        <begin position="249"/>
        <end position="268"/>
    </location>
</feature>
<dbReference type="CDD" id="cd00082">
    <property type="entry name" value="HisKA"/>
    <property type="match status" value="1"/>
</dbReference>
<dbReference type="GO" id="GO:0055085">
    <property type="term" value="P:transmembrane transport"/>
    <property type="evidence" value="ECO:0007669"/>
    <property type="project" value="InterPro"/>
</dbReference>
<protein>
    <recommendedName>
        <fullName evidence="3">histidine kinase</fullName>
        <ecNumber evidence="3">2.7.13.3</ecNumber>
    </recommendedName>
</protein>
<evidence type="ECO:0000256" key="10">
    <source>
        <dbReference type="SAM" id="Coils"/>
    </source>
</evidence>
<keyword evidence="10" id="KW-0175">Coiled coil</keyword>
<proteinExistence type="predicted"/>
<feature type="transmembrane region" description="Helical" evidence="12">
    <location>
        <begin position="506"/>
        <end position="526"/>
    </location>
</feature>
<evidence type="ECO:0000256" key="8">
    <source>
        <dbReference type="ARBA" id="ARBA00023012"/>
    </source>
</evidence>